<evidence type="ECO:0000313" key="1">
    <source>
        <dbReference type="EMBL" id="GHD21094.1"/>
    </source>
</evidence>
<dbReference type="AlphaFoldDB" id="A0A8J3DSK3"/>
<proteinExistence type="predicted"/>
<reference evidence="1" key="2">
    <citation type="submission" date="2020-09" db="EMBL/GenBank/DDBJ databases">
        <authorList>
            <person name="Sun Q."/>
            <person name="Kim S."/>
        </authorList>
    </citation>
    <scope>NUCLEOTIDE SEQUENCE</scope>
    <source>
        <strain evidence="1">KCTC 42249</strain>
    </source>
</reference>
<gene>
    <name evidence="1" type="ORF">GCM10016234_34400</name>
</gene>
<sequence>MHLLPPVAGAMPAWLVRAGLIAGLQDPALSTLCTTLLRRDAVASACPTGGRAAAIPTNIMRYEQ</sequence>
<organism evidence="1 2">
    <name type="scientific">Tianweitania populi</name>
    <dbReference type="NCBI Taxonomy" id="1607949"/>
    <lineage>
        <taxon>Bacteria</taxon>
        <taxon>Pseudomonadati</taxon>
        <taxon>Pseudomonadota</taxon>
        <taxon>Alphaproteobacteria</taxon>
        <taxon>Hyphomicrobiales</taxon>
        <taxon>Phyllobacteriaceae</taxon>
        <taxon>Tianweitania</taxon>
    </lineage>
</organism>
<protein>
    <submittedName>
        <fullName evidence="1">Uncharacterized protein</fullName>
    </submittedName>
</protein>
<dbReference type="EMBL" id="BMZQ01000003">
    <property type="protein sequence ID" value="GHD21094.1"/>
    <property type="molecule type" value="Genomic_DNA"/>
</dbReference>
<evidence type="ECO:0000313" key="2">
    <source>
        <dbReference type="Proteomes" id="UP000630142"/>
    </source>
</evidence>
<accession>A0A8J3DSK3</accession>
<comment type="caution">
    <text evidence="1">The sequence shown here is derived from an EMBL/GenBank/DDBJ whole genome shotgun (WGS) entry which is preliminary data.</text>
</comment>
<keyword evidence="2" id="KW-1185">Reference proteome</keyword>
<reference evidence="1" key="1">
    <citation type="journal article" date="2014" name="Int. J. Syst. Evol. Microbiol.">
        <title>Complete genome sequence of Corynebacterium casei LMG S-19264T (=DSM 44701T), isolated from a smear-ripened cheese.</title>
        <authorList>
            <consortium name="US DOE Joint Genome Institute (JGI-PGF)"/>
            <person name="Walter F."/>
            <person name="Albersmeier A."/>
            <person name="Kalinowski J."/>
            <person name="Ruckert C."/>
        </authorList>
    </citation>
    <scope>NUCLEOTIDE SEQUENCE</scope>
    <source>
        <strain evidence="1">KCTC 42249</strain>
    </source>
</reference>
<dbReference type="Proteomes" id="UP000630142">
    <property type="component" value="Unassembled WGS sequence"/>
</dbReference>
<name>A0A8J3DSK3_9HYPH</name>